<proteinExistence type="inferred from homology"/>
<feature type="region of interest" description="Disordered" evidence="2">
    <location>
        <begin position="483"/>
        <end position="505"/>
    </location>
</feature>
<dbReference type="PANTHER" id="PTHR10807">
    <property type="entry name" value="MYOTUBULARIN-RELATED"/>
    <property type="match status" value="1"/>
</dbReference>
<dbReference type="CDD" id="cd14589">
    <property type="entry name" value="PTP-MTMR13"/>
    <property type="match status" value="1"/>
</dbReference>
<dbReference type="InterPro" id="IPR004182">
    <property type="entry name" value="GRAM"/>
</dbReference>
<evidence type="ECO:0000259" key="4">
    <source>
        <dbReference type="PROSITE" id="PS51339"/>
    </source>
</evidence>
<dbReference type="EMBL" id="JAIPUX010003289">
    <property type="protein sequence ID" value="KAH0620891.1"/>
    <property type="molecule type" value="Genomic_DNA"/>
</dbReference>
<evidence type="ECO:0000313" key="6">
    <source>
        <dbReference type="Proteomes" id="UP000826234"/>
    </source>
</evidence>
<dbReference type="PANTHER" id="PTHR10807:SF4">
    <property type="entry name" value="MYOTUBULARIN-RELATED PROTEIN 13"/>
    <property type="match status" value="1"/>
</dbReference>
<dbReference type="InterPro" id="IPR022096">
    <property type="entry name" value="SBF1/SBF2"/>
</dbReference>
<gene>
    <name evidence="5" type="ORF">JD844_021773</name>
</gene>
<dbReference type="InterPro" id="IPR001849">
    <property type="entry name" value="PH_domain"/>
</dbReference>
<evidence type="ECO:0000259" key="3">
    <source>
        <dbReference type="PROSITE" id="PS50003"/>
    </source>
</evidence>
<dbReference type="PROSITE" id="PS50003">
    <property type="entry name" value="PH_DOMAIN"/>
    <property type="match status" value="1"/>
</dbReference>
<dbReference type="SUPFAM" id="SSF50729">
    <property type="entry name" value="PH domain-like"/>
    <property type="match status" value="2"/>
</dbReference>
<dbReference type="Pfam" id="PF12335">
    <property type="entry name" value="SBF2"/>
    <property type="match status" value="1"/>
</dbReference>
<feature type="domain" description="Myotubularin phosphatase" evidence="4">
    <location>
        <begin position="512"/>
        <end position="988"/>
    </location>
</feature>
<dbReference type="InterPro" id="IPR029021">
    <property type="entry name" value="Prot-tyrosine_phosphatase-like"/>
</dbReference>
<dbReference type="SUPFAM" id="SSF52799">
    <property type="entry name" value="(Phosphotyrosine protein) phosphatases II"/>
    <property type="match status" value="1"/>
</dbReference>
<dbReference type="Pfam" id="PF00169">
    <property type="entry name" value="PH"/>
    <property type="match status" value="1"/>
</dbReference>
<evidence type="ECO:0008006" key="7">
    <source>
        <dbReference type="Google" id="ProtNLM"/>
    </source>
</evidence>
<evidence type="ECO:0000256" key="1">
    <source>
        <dbReference type="ARBA" id="ARBA00007471"/>
    </source>
</evidence>
<comment type="caution">
    <text evidence="5">The sequence shown here is derived from an EMBL/GenBank/DDBJ whole genome shotgun (WGS) entry which is preliminary data.</text>
</comment>
<dbReference type="Gene3D" id="2.30.29.30">
    <property type="entry name" value="Pleckstrin-homology domain (PH domain)/Phosphotyrosine-binding domain (PTB)"/>
    <property type="match status" value="2"/>
</dbReference>
<accession>A0ABQ7STZ0</accession>
<reference evidence="5 6" key="1">
    <citation type="journal article" date="2022" name="Gigascience">
        <title>A chromosome-level genome assembly and annotation of the desert horned lizard, Phrynosoma platyrhinos, provides insight into chromosomal rearrangements among reptiles.</title>
        <authorList>
            <person name="Koochekian N."/>
            <person name="Ascanio A."/>
            <person name="Farleigh K."/>
            <person name="Card D.C."/>
            <person name="Schield D.R."/>
            <person name="Castoe T.A."/>
            <person name="Jezkova T."/>
        </authorList>
    </citation>
    <scope>NUCLEOTIDE SEQUENCE [LARGE SCALE GENOMIC DNA]</scope>
    <source>
        <strain evidence="5">NK-2021</strain>
    </source>
</reference>
<sequence length="1253" mass="142018">MKLNPFHIFFSSGNLNILLTLTLESRSDYLLCFQKLAPGVSQFAYTCVQDHPIWANQQFWETTFYSDVENQIRSLYLSAKEDNHPQHLKQKENNSEGQTQEKTAMDLAAEQLRLWPTLSKETQQQLVQSEESMVFSQAIHFANLMVYLLVPLDTSKNKLLRTSATGDWESGSNSIVTNSIAGSVAESYDTESGFEDSENNDIANAVVRFITRFIDKVCTESGVTQDHIRSLHCMIPGIVAMHIETLEAVHRESRRLPPIQKASILDCVSTDVKPKILRPALLPGEEFVCEGLRVLLDPDGREEATGGLLGGPHILPAEGALFLTTYRVIFKGAPHDQLVGEQTVIRSFPIASITKEKKITIQNQLQQNMQEGLQITSATFQLIKVAFDEEVGPEVVEIFKKQLMKFRYPQSIFSTFAFAAGQTAPQIILPKQKEKNTSFRTLSKTIVKGAKRAGKMTIGRQYLLKKKTTGTIVEERVNRPGWNEDDDISVSDDSEMQTSGTLKASEKSTMEQLVERACFRDYQRLGLGTINNSSTRSKTEYFRITALNRMYSLCRSYPGLLVVPQCVQDSSLQRVARCYRHNRLPVVCWKNAKASTLLLRAGGFHGKGVVGLFKSQNTQTSAPASLESSSSIEQEKYLQALLNAISVHCKMNGNNTLTIRPAIALSPGVWASLRSSSRFISTQMPFLDVGARLAGKDGSPSYSSSNTYFQSRLTRRQASLYVFGEKSQLRGFKLDFALNCEFVPVEFSDIRQVKASFKKLMSACVPSSIPSDSEITFLKALGESEWFPQLHRIMQLSLVISELLENGSSVLVCLEDGWDITAQVVSLVQLLSDPFYRTLEGFRMLVEKEWLSFGHKFSQRSNLTLNCQGSGFAPIFLQFLDCVHQVHNQYPTEFEFNQYYLKFLAFHYVSNRFKTFLLDSDYERLEHGTLFEDKGEKHGKKGICMWECIDKIHKRSPVFFNYLYTPSETEVLKPNVSISSLKKWDYYTEETLATGPSYDWTMVITKCSTLDEPDLRDVSPSHSKRKIVWPCYDDINKVQPDAITSLLNEIERLENKLHQNPERWQQLWERVKVNVKEDTRQDNHRRHPSGSSAIMSANLHSYQKRSLLHLPDSGLGEEQNANISPSNGVERRVTTLYNQFTSKNEENRSFEGTLYKRGALLKGWKPRWFVLDVTKHQLRYYDSVDDACCRGHIDLAEVESVIPASPTIGAPKHANEKAFFDLKTSKRVYNFCAQDAQSAQQWTDRIQSCISDA</sequence>
<name>A0ABQ7STZ0_PHRPL</name>
<keyword evidence="6" id="KW-1185">Reference proteome</keyword>
<dbReference type="PROSITE" id="PS51339">
    <property type="entry name" value="PPASE_MYOTUBULARIN"/>
    <property type="match status" value="1"/>
</dbReference>
<dbReference type="CDD" id="cd13339">
    <property type="entry name" value="PH-GRAM_MTMR13"/>
    <property type="match status" value="1"/>
</dbReference>
<organism evidence="5 6">
    <name type="scientific">Phrynosoma platyrhinos</name>
    <name type="common">Desert horned lizard</name>
    <dbReference type="NCBI Taxonomy" id="52577"/>
    <lineage>
        <taxon>Eukaryota</taxon>
        <taxon>Metazoa</taxon>
        <taxon>Chordata</taxon>
        <taxon>Craniata</taxon>
        <taxon>Vertebrata</taxon>
        <taxon>Euteleostomi</taxon>
        <taxon>Lepidosauria</taxon>
        <taxon>Squamata</taxon>
        <taxon>Bifurcata</taxon>
        <taxon>Unidentata</taxon>
        <taxon>Episquamata</taxon>
        <taxon>Toxicofera</taxon>
        <taxon>Iguania</taxon>
        <taxon>Phrynosomatidae</taxon>
        <taxon>Phrynosomatinae</taxon>
        <taxon>Phrynosoma</taxon>
    </lineage>
</organism>
<dbReference type="InterPro" id="IPR011993">
    <property type="entry name" value="PH-like_dom_sf"/>
</dbReference>
<dbReference type="InterPro" id="IPR030564">
    <property type="entry name" value="Myotubularin"/>
</dbReference>
<evidence type="ECO:0000256" key="2">
    <source>
        <dbReference type="SAM" id="MobiDB-lite"/>
    </source>
</evidence>
<dbReference type="InterPro" id="IPR037823">
    <property type="entry name" value="MTMR13_PH-GRAM"/>
</dbReference>
<dbReference type="SMART" id="SM00233">
    <property type="entry name" value="PH"/>
    <property type="match status" value="1"/>
</dbReference>
<dbReference type="Pfam" id="PF02893">
    <property type="entry name" value="GRAM"/>
    <property type="match status" value="1"/>
</dbReference>
<dbReference type="Proteomes" id="UP000826234">
    <property type="component" value="Unassembled WGS sequence"/>
</dbReference>
<dbReference type="Pfam" id="PF06602">
    <property type="entry name" value="Myotub-related"/>
    <property type="match status" value="1"/>
</dbReference>
<dbReference type="SMART" id="SM00568">
    <property type="entry name" value="GRAM"/>
    <property type="match status" value="1"/>
</dbReference>
<feature type="compositionally biased region" description="Acidic residues" evidence="2">
    <location>
        <begin position="483"/>
        <end position="495"/>
    </location>
</feature>
<comment type="similarity">
    <text evidence="1">Belongs to the protein-tyrosine phosphatase family. Non-receptor class myotubularin subfamily.</text>
</comment>
<protein>
    <recommendedName>
        <fullName evidence="7">SET binding factor 2</fullName>
    </recommendedName>
</protein>
<dbReference type="InterPro" id="IPR010569">
    <property type="entry name" value="Myotubularin-like_Pase_dom"/>
</dbReference>
<dbReference type="CDD" id="cd01235">
    <property type="entry name" value="PH_Sbf1_hMTMR5"/>
    <property type="match status" value="1"/>
</dbReference>
<evidence type="ECO:0000313" key="5">
    <source>
        <dbReference type="EMBL" id="KAH0620891.1"/>
    </source>
</evidence>
<feature type="domain" description="PH" evidence="3">
    <location>
        <begin position="1147"/>
        <end position="1251"/>
    </location>
</feature>